<reference evidence="1" key="1">
    <citation type="submission" date="2024-07" db="EMBL/GenBank/DDBJ databases">
        <title>Complete genome sequence of Prevotella sp. YM-2024 GTC17254.</title>
        <authorList>
            <person name="Hayashi M."/>
            <person name="Muto Y."/>
            <person name="Tanaka K."/>
            <person name="Niwa H."/>
        </authorList>
    </citation>
    <scope>NUCLEOTIDE SEQUENCE</scope>
    <source>
        <strain evidence="1">GTC17254</strain>
    </source>
</reference>
<evidence type="ECO:0000313" key="1">
    <source>
        <dbReference type="EMBL" id="BFO74028.1"/>
    </source>
</evidence>
<name>A0AB33IW62_9BACT</name>
<proteinExistence type="predicted"/>
<dbReference type="EMBL" id="AP035786">
    <property type="protein sequence ID" value="BFO74028.1"/>
    <property type="molecule type" value="Genomic_DNA"/>
</dbReference>
<gene>
    <name evidence="1" type="ORF">GTC17254_16250</name>
</gene>
<sequence length="50" mass="5667">MTAEEGETGEEQAKFHSKDGRKFCYTVRFMVPSPEKRMEVMVQGGLKAIT</sequence>
<dbReference type="AlphaFoldDB" id="A0AB33IW62"/>
<accession>A0AB33IW62</accession>
<protein>
    <submittedName>
        <fullName evidence="1">Uncharacterized protein</fullName>
    </submittedName>
</protein>
<organism evidence="1">
    <name type="scientific">Prevotella sp. GTC17254</name>
    <dbReference type="NCBI Taxonomy" id="3236794"/>
    <lineage>
        <taxon>Bacteria</taxon>
        <taxon>Pseudomonadati</taxon>
        <taxon>Bacteroidota</taxon>
        <taxon>Bacteroidia</taxon>
        <taxon>Bacteroidales</taxon>
        <taxon>Prevotellaceae</taxon>
        <taxon>Prevotella</taxon>
    </lineage>
</organism>